<evidence type="ECO:0000256" key="7">
    <source>
        <dbReference type="ARBA" id="ARBA00023242"/>
    </source>
</evidence>
<dbReference type="Pfam" id="PF00406">
    <property type="entry name" value="ADK"/>
    <property type="match status" value="1"/>
</dbReference>
<keyword evidence="1 9" id="KW-0963">Cytoplasm</keyword>
<keyword evidence="4 9" id="KW-0418">Kinase</keyword>
<evidence type="ECO:0000256" key="9">
    <source>
        <dbReference type="HAMAP-Rule" id="MF_03172"/>
    </source>
</evidence>
<dbReference type="InterPro" id="IPR033690">
    <property type="entry name" value="Adenylat_kinase_CS"/>
</dbReference>
<keyword evidence="6 9" id="KW-0665">Pyrimidine biosynthesis</keyword>
<dbReference type="OrthoDB" id="442176at2759"/>
<comment type="subcellular location">
    <subcellularLocation>
        <location evidence="9">Cytoplasm</location>
    </subcellularLocation>
    <subcellularLocation>
        <location evidence="9">Nucleus</location>
    </subcellularLocation>
</comment>
<dbReference type="PRINTS" id="PR00094">
    <property type="entry name" value="ADENYLTKNASE"/>
</dbReference>
<evidence type="ECO:0000256" key="2">
    <source>
        <dbReference type="ARBA" id="ARBA00022679"/>
    </source>
</evidence>
<dbReference type="InterPro" id="IPR027417">
    <property type="entry name" value="P-loop_NTPase"/>
</dbReference>
<dbReference type="PROSITE" id="PS00113">
    <property type="entry name" value="ADENYLATE_KINASE"/>
    <property type="match status" value="1"/>
</dbReference>
<dbReference type="GO" id="GO:0005634">
    <property type="term" value="C:nucleus"/>
    <property type="evidence" value="ECO:0007669"/>
    <property type="project" value="UniProtKB-SubCell"/>
</dbReference>
<dbReference type="InterPro" id="IPR006266">
    <property type="entry name" value="UMP_CMP_kinase"/>
</dbReference>
<name>A0A9P1CBM5_9DINO</name>
<comment type="catalytic activity">
    <reaction evidence="9">
        <text>CMP + ATP = CDP + ADP</text>
        <dbReference type="Rhea" id="RHEA:11600"/>
        <dbReference type="ChEBI" id="CHEBI:30616"/>
        <dbReference type="ChEBI" id="CHEBI:58069"/>
        <dbReference type="ChEBI" id="CHEBI:60377"/>
        <dbReference type="ChEBI" id="CHEBI:456216"/>
        <dbReference type="EC" id="2.7.4.14"/>
    </reaction>
</comment>
<dbReference type="CDD" id="cd01428">
    <property type="entry name" value="ADK"/>
    <property type="match status" value="1"/>
</dbReference>
<dbReference type="GO" id="GO:0006221">
    <property type="term" value="P:pyrimidine nucleotide biosynthetic process"/>
    <property type="evidence" value="ECO:0007669"/>
    <property type="project" value="UniProtKB-UniRule"/>
</dbReference>
<evidence type="ECO:0000256" key="6">
    <source>
        <dbReference type="ARBA" id="ARBA00022975"/>
    </source>
</evidence>
<dbReference type="Proteomes" id="UP001152797">
    <property type="component" value="Unassembled WGS sequence"/>
</dbReference>
<evidence type="ECO:0000256" key="3">
    <source>
        <dbReference type="ARBA" id="ARBA00022741"/>
    </source>
</evidence>
<comment type="cofactor">
    <cofactor evidence="9">
        <name>Mg(2+)</name>
        <dbReference type="ChEBI" id="CHEBI:18420"/>
    </cofactor>
    <text evidence="9">Binds 1 Mg(2+) ion per monomer.</text>
</comment>
<dbReference type="GO" id="GO:0016776">
    <property type="term" value="F:phosphotransferase activity, phosphate group as acceptor"/>
    <property type="evidence" value="ECO:0007669"/>
    <property type="project" value="InterPro"/>
</dbReference>
<feature type="binding site" evidence="9">
    <location>
        <position position="275"/>
    </location>
    <ligand>
        <name>CMP</name>
        <dbReference type="ChEBI" id="CHEBI:60377"/>
    </ligand>
</feature>
<feature type="binding site" evidence="9">
    <location>
        <position position="216"/>
    </location>
    <ligand>
        <name>a ribonucleoside 5'-phosphate</name>
        <dbReference type="ChEBI" id="CHEBI:58043"/>
    </ligand>
</feature>
<keyword evidence="10" id="KW-0812">Transmembrane</keyword>
<comment type="caution">
    <text evidence="11">The sequence shown here is derived from an EMBL/GenBank/DDBJ whole genome shotgun (WGS) entry which is preliminary data.</text>
</comment>
<reference evidence="12" key="2">
    <citation type="submission" date="2024-04" db="EMBL/GenBank/DDBJ databases">
        <authorList>
            <person name="Chen Y."/>
            <person name="Shah S."/>
            <person name="Dougan E. K."/>
            <person name="Thang M."/>
            <person name="Chan C."/>
        </authorList>
    </citation>
    <scope>NUCLEOTIDE SEQUENCE [LARGE SCALE GENOMIC DNA]</scope>
</reference>
<evidence type="ECO:0000313" key="13">
    <source>
        <dbReference type="Proteomes" id="UP001152797"/>
    </source>
</evidence>
<comment type="similarity">
    <text evidence="9">Belongs to the adenylate kinase family. UMP-CMP kinase subfamily.</text>
</comment>
<dbReference type="Gene3D" id="3.40.50.300">
    <property type="entry name" value="P-loop containing nucleotide triphosphate hydrolases"/>
    <property type="match status" value="1"/>
</dbReference>
<dbReference type="EC" id="2.7.4.14" evidence="9"/>
<dbReference type="GO" id="GO:0005737">
    <property type="term" value="C:cytoplasm"/>
    <property type="evidence" value="ECO:0007669"/>
    <property type="project" value="UniProtKB-SubCell"/>
</dbReference>
<evidence type="ECO:0000256" key="4">
    <source>
        <dbReference type="ARBA" id="ARBA00022777"/>
    </source>
</evidence>
<organism evidence="11">
    <name type="scientific">Cladocopium goreaui</name>
    <dbReference type="NCBI Taxonomy" id="2562237"/>
    <lineage>
        <taxon>Eukaryota</taxon>
        <taxon>Sar</taxon>
        <taxon>Alveolata</taxon>
        <taxon>Dinophyceae</taxon>
        <taxon>Suessiales</taxon>
        <taxon>Symbiodiniaceae</taxon>
        <taxon>Cladocopium</taxon>
    </lineage>
</organism>
<evidence type="ECO:0000313" key="11">
    <source>
        <dbReference type="EMBL" id="CAI3988501.1"/>
    </source>
</evidence>
<feature type="binding site" evidence="9">
    <location>
        <position position="354"/>
    </location>
    <ligand>
        <name>ATP</name>
        <dbReference type="ChEBI" id="CHEBI:30616"/>
    </ligand>
</feature>
<dbReference type="GO" id="GO:0019205">
    <property type="term" value="F:nucleobase-containing compound kinase activity"/>
    <property type="evidence" value="ECO:0007669"/>
    <property type="project" value="InterPro"/>
</dbReference>
<keyword evidence="5 9" id="KW-0067">ATP-binding</keyword>
<dbReference type="HAMAP" id="MF_03172">
    <property type="entry name" value="Adenylate_kinase_UMP_CMP_kin"/>
    <property type="match status" value="1"/>
</dbReference>
<evidence type="ECO:0000256" key="10">
    <source>
        <dbReference type="SAM" id="Phobius"/>
    </source>
</evidence>
<comment type="catalytic activity">
    <reaction evidence="9">
        <text>dCMP + ATP = dCDP + ADP</text>
        <dbReference type="Rhea" id="RHEA:25094"/>
        <dbReference type="ChEBI" id="CHEBI:30616"/>
        <dbReference type="ChEBI" id="CHEBI:57566"/>
        <dbReference type="ChEBI" id="CHEBI:58593"/>
        <dbReference type="ChEBI" id="CHEBI:456216"/>
        <dbReference type="EC" id="2.7.4.14"/>
    </reaction>
</comment>
<feature type="binding site" evidence="9">
    <location>
        <begin position="268"/>
        <end position="271"/>
    </location>
    <ligand>
        <name>a ribonucleoside 5'-phosphate</name>
        <dbReference type="ChEBI" id="CHEBI:58043"/>
    </ligand>
</feature>
<dbReference type="EMBL" id="CAMXCT030001272">
    <property type="protein sequence ID" value="CAL4775813.1"/>
    <property type="molecule type" value="Genomic_DNA"/>
</dbReference>
<evidence type="ECO:0000256" key="5">
    <source>
        <dbReference type="ARBA" id="ARBA00022840"/>
    </source>
</evidence>
<keyword evidence="7 9" id="KW-0539">Nucleus</keyword>
<comment type="catalytic activity">
    <reaction evidence="8 9">
        <text>UMP + ATP = UDP + ADP</text>
        <dbReference type="Rhea" id="RHEA:24400"/>
        <dbReference type="ChEBI" id="CHEBI:30616"/>
        <dbReference type="ChEBI" id="CHEBI:57865"/>
        <dbReference type="ChEBI" id="CHEBI:58223"/>
        <dbReference type="ChEBI" id="CHEBI:456216"/>
        <dbReference type="EC" id="2.7.4.14"/>
    </reaction>
</comment>
<comment type="function">
    <text evidence="9">Catalyzes the phosphorylation of pyrimidine nucleoside monophosphates at the expense of ATP. Plays an important role in de novo pyrimidine nucleotide biosynthesis. Has preference for UMP and CMP as phosphate acceptors.</text>
</comment>
<comment type="domain">
    <text evidence="9">Consists of three domains, a large central CORE domain and two small peripheral domains, NMPbind and LID, which undergo movements during catalysis. The LID domain closes over the site of phosphoryl transfer upon ATP binding. Assembling and dissambling the active center during each catalytic cycle provides an effective means to prevent ATP hydrolysis.</text>
</comment>
<keyword evidence="10" id="KW-1133">Transmembrane helix</keyword>
<dbReference type="AlphaFoldDB" id="A0A9P1CBM5"/>
<evidence type="ECO:0000256" key="1">
    <source>
        <dbReference type="ARBA" id="ARBA00022490"/>
    </source>
</evidence>
<sequence>MATCSLTGARRILLHRWVRQLGDSVQGPQLMDLPGNWQKAKEFFTKPALSYGQYKQQCVSLRIFAFSGICGGCVLSLAMFPPKSSYWITWSPLYWLSYAKQCFTGAAPPLFLEKQHGAQVAALLRPETQAPAPSDTDVSTVAVAPAPAATTTATSAASASPCSVASSASATVLAAPAKPRVVFVLGGPGAGKGTQCAKICDAYPQWQHISAGDCLRAERQDPNSKDGELINSYIKDGKIVPVQITVRLLHKAMQKGQKEGKTDFLIDGFPRNWDNVNGWEEVIGDSAEVMGVLFFEASLAEMEKRLLGRSVTSGRVDDNLESIRKRFATYEKETKPILEKYQKEHKVFKIDAMQSVDFVWAHTQTKLREVETVAKFGP</sequence>
<dbReference type="GO" id="GO:0005524">
    <property type="term" value="F:ATP binding"/>
    <property type="evidence" value="ECO:0007669"/>
    <property type="project" value="UniProtKB-KW"/>
</dbReference>
<feature type="binding site" evidence="9">
    <location>
        <position position="309"/>
    </location>
    <ligand>
        <name>ATP</name>
        <dbReference type="ChEBI" id="CHEBI:30616"/>
    </ligand>
</feature>
<feature type="binding site" evidence="9">
    <location>
        <begin position="238"/>
        <end position="240"/>
    </location>
    <ligand>
        <name>a ribonucleoside 5'-phosphate</name>
        <dbReference type="ChEBI" id="CHEBI:58043"/>
    </ligand>
</feature>
<dbReference type="HAMAP" id="MF_00235">
    <property type="entry name" value="Adenylate_kinase_Adk"/>
    <property type="match status" value="1"/>
</dbReference>
<dbReference type="EMBL" id="CAMXCT020001272">
    <property type="protein sequence ID" value="CAL1141876.1"/>
    <property type="molecule type" value="Genomic_DNA"/>
</dbReference>
<feature type="binding site" evidence="9">
    <location>
        <position position="315"/>
    </location>
    <ligand>
        <name>a ribonucleoside 5'-phosphate</name>
        <dbReference type="ChEBI" id="CHEBI:58043"/>
    </ligand>
</feature>
<keyword evidence="10" id="KW-0472">Membrane</keyword>
<dbReference type="EMBL" id="CAMXCT010001272">
    <property type="protein sequence ID" value="CAI3988501.1"/>
    <property type="molecule type" value="Genomic_DNA"/>
</dbReference>
<dbReference type="SUPFAM" id="SSF52540">
    <property type="entry name" value="P-loop containing nucleoside triphosphate hydrolases"/>
    <property type="match status" value="1"/>
</dbReference>
<evidence type="ECO:0000256" key="8">
    <source>
        <dbReference type="ARBA" id="ARBA00048116"/>
    </source>
</evidence>
<evidence type="ECO:0000313" key="12">
    <source>
        <dbReference type="EMBL" id="CAL1141876.1"/>
    </source>
</evidence>
<keyword evidence="2 9" id="KW-0808">Transferase</keyword>
<dbReference type="GO" id="GO:0009123">
    <property type="term" value="P:nucleoside monophosphate metabolic process"/>
    <property type="evidence" value="ECO:0007669"/>
    <property type="project" value="UniProtKB-ARBA"/>
</dbReference>
<keyword evidence="3 9" id="KW-0547">Nucleotide-binding</keyword>
<accession>A0A9P1CBM5</accession>
<gene>
    <name evidence="11" type="ORF">C1SCF055_LOCUS15662</name>
</gene>
<feature type="binding site" evidence="9">
    <location>
        <begin position="189"/>
        <end position="194"/>
    </location>
    <ligand>
        <name>ATP</name>
        <dbReference type="ChEBI" id="CHEBI:30616"/>
    </ligand>
</feature>
<reference evidence="11" key="1">
    <citation type="submission" date="2022-10" db="EMBL/GenBank/DDBJ databases">
        <authorList>
            <person name="Chen Y."/>
            <person name="Dougan E. K."/>
            <person name="Chan C."/>
            <person name="Rhodes N."/>
            <person name="Thang M."/>
        </authorList>
    </citation>
    <scope>NUCLEOTIDE SEQUENCE</scope>
</reference>
<feature type="region of interest" description="LID" evidence="9">
    <location>
        <begin position="308"/>
        <end position="318"/>
    </location>
</feature>
<dbReference type="NCBIfam" id="TIGR01359">
    <property type="entry name" value="UMP_CMP_kin_fam"/>
    <property type="match status" value="1"/>
</dbReference>
<dbReference type="GO" id="GO:0006207">
    <property type="term" value="P:'de novo' pyrimidine nucleobase biosynthetic process"/>
    <property type="evidence" value="ECO:0007669"/>
    <property type="project" value="InterPro"/>
</dbReference>
<dbReference type="PANTHER" id="PTHR23359">
    <property type="entry name" value="NUCLEOTIDE KINASE"/>
    <property type="match status" value="1"/>
</dbReference>
<feature type="region of interest" description="NMPbind" evidence="9">
    <location>
        <begin position="210"/>
        <end position="240"/>
    </location>
</feature>
<protein>
    <recommendedName>
        <fullName evidence="9">UMP-CMP kinase</fullName>
        <ecNumber evidence="9">2.7.4.14</ecNumber>
    </recommendedName>
    <alternativeName>
        <fullName evidence="9">Deoxycytidylate kinase</fullName>
        <shortName evidence="9">CK</shortName>
        <shortName evidence="9">dCMP kinase</shortName>
    </alternativeName>
    <alternativeName>
        <fullName evidence="9">Uridine monophosphate/cytidine monophosphate kinase</fullName>
        <shortName evidence="9">UMP/CMP kinase</shortName>
        <shortName evidence="9">UMP/CMPK</shortName>
    </alternativeName>
</protein>
<proteinExistence type="inferred from homology"/>
<keyword evidence="13" id="KW-1185">Reference proteome</keyword>
<feature type="binding site" evidence="9">
    <location>
        <position position="326"/>
    </location>
    <ligand>
        <name>a ribonucleoside 5'-phosphate</name>
        <dbReference type="ChEBI" id="CHEBI:58043"/>
    </ligand>
</feature>
<dbReference type="InterPro" id="IPR000850">
    <property type="entry name" value="Adenylat/UMP-CMP_kin"/>
</dbReference>
<feature type="transmembrane region" description="Helical" evidence="10">
    <location>
        <begin position="59"/>
        <end position="80"/>
    </location>
</feature>
<comment type="subunit">
    <text evidence="9">Monomer.</text>
</comment>